<dbReference type="OrthoDB" id="5429442at2759"/>
<dbReference type="EMBL" id="MU002413">
    <property type="protein sequence ID" value="KAF2786741.1"/>
    <property type="molecule type" value="Genomic_DNA"/>
</dbReference>
<reference evidence="1" key="1">
    <citation type="journal article" date="2020" name="Stud. Mycol.">
        <title>101 Dothideomycetes genomes: a test case for predicting lifestyles and emergence of pathogens.</title>
        <authorList>
            <person name="Haridas S."/>
            <person name="Albert R."/>
            <person name="Binder M."/>
            <person name="Bloem J."/>
            <person name="Labutti K."/>
            <person name="Salamov A."/>
            <person name="Andreopoulos B."/>
            <person name="Baker S."/>
            <person name="Barry K."/>
            <person name="Bills G."/>
            <person name="Bluhm B."/>
            <person name="Cannon C."/>
            <person name="Castanera R."/>
            <person name="Culley D."/>
            <person name="Daum C."/>
            <person name="Ezra D."/>
            <person name="Gonzalez J."/>
            <person name="Henrissat B."/>
            <person name="Kuo A."/>
            <person name="Liang C."/>
            <person name="Lipzen A."/>
            <person name="Lutzoni F."/>
            <person name="Magnuson J."/>
            <person name="Mondo S."/>
            <person name="Nolan M."/>
            <person name="Ohm R."/>
            <person name="Pangilinan J."/>
            <person name="Park H.-J."/>
            <person name="Ramirez L."/>
            <person name="Alfaro M."/>
            <person name="Sun H."/>
            <person name="Tritt A."/>
            <person name="Yoshinaga Y."/>
            <person name="Zwiers L.-H."/>
            <person name="Turgeon B."/>
            <person name="Goodwin S."/>
            <person name="Spatafora J."/>
            <person name="Crous P."/>
            <person name="Grigoriev I."/>
        </authorList>
    </citation>
    <scope>NUCLEOTIDE SEQUENCE</scope>
    <source>
        <strain evidence="1">CBS 109.77</strain>
    </source>
</reference>
<dbReference type="AlphaFoldDB" id="A0A6A6WS83"/>
<keyword evidence="2" id="KW-1185">Reference proteome</keyword>
<dbReference type="Proteomes" id="UP000799757">
    <property type="component" value="Unassembled WGS sequence"/>
</dbReference>
<proteinExistence type="predicted"/>
<evidence type="ECO:0000313" key="1">
    <source>
        <dbReference type="EMBL" id="KAF2786741.1"/>
    </source>
</evidence>
<protein>
    <submittedName>
        <fullName evidence="1">Uncharacterized protein</fullName>
    </submittedName>
</protein>
<accession>A0A6A6WS83</accession>
<sequence>MTDYVPNPQEQDNSRKSRLATELGGFNQIVAINQTAVNAALAYAWKSQTIDWTVSITDPETGEEFVDKKLSGKLLAPTVSFDSDTKGTFYANFGKCELTYWQSYGSRSVEKKLPFPAASLAFDVKFSLEEINALPDDVKSKIQNLGDYTAHQLLIDFSETNLLAPNKAKSDLHDAAKDQPTRDDISEKITSFMSKWIDKQKKDKKNILGYAIAMTDTEKYPLPTLSATSVTRQAYAYYKNGQQTPVDKVPSEASILFLNMFKGVPFPQDTHGNVKMLDYTGNFVTPFEKSTAAGEPTMAGSISIQGPKFWKALEATIQELSSQFWYYEKHFNCKYRAVDGSLILDYDIGMGNDNPNPAPPLTPNAPTSMKLQYRYEDSSEDLYGVHGSLGRAEGTLVTEGAQELWWTPGSSRIKVRGFTAFLVSYRKRVAASWRGWNRYGIETDWQFYLAMGVDTDGRLYLKCEDFEYLGDKYTTEASFGYVKKSRADFKGFVDSRRVDMSLEKVNEELGRLGQFVFPAAGQYFMFDPKFSNKGDVLVGLTLKAPEGLEGPDEAEVTGAPAA</sequence>
<name>A0A6A6WS83_9PLEO</name>
<gene>
    <name evidence="1" type="ORF">K505DRAFT_367969</name>
</gene>
<organism evidence="1 2">
    <name type="scientific">Melanomma pulvis-pyrius CBS 109.77</name>
    <dbReference type="NCBI Taxonomy" id="1314802"/>
    <lineage>
        <taxon>Eukaryota</taxon>
        <taxon>Fungi</taxon>
        <taxon>Dikarya</taxon>
        <taxon>Ascomycota</taxon>
        <taxon>Pezizomycotina</taxon>
        <taxon>Dothideomycetes</taxon>
        <taxon>Pleosporomycetidae</taxon>
        <taxon>Pleosporales</taxon>
        <taxon>Melanommataceae</taxon>
        <taxon>Melanomma</taxon>
    </lineage>
</organism>
<evidence type="ECO:0000313" key="2">
    <source>
        <dbReference type="Proteomes" id="UP000799757"/>
    </source>
</evidence>